<accession>A0A9N9TPM4</accession>
<feature type="compositionally biased region" description="Pro residues" evidence="2">
    <location>
        <begin position="428"/>
        <end position="451"/>
    </location>
</feature>
<sequence>MPLAKRKVSKKAKLKNQKNDKNKKKPREPSPHQNALVAAENPGIYSTPVRKRRLNRETNTSNKSMNITNLNILFDSEFIYNAESNNDVFIDKTNSTRKRSLSSISKFSSIQGEPFRKHQCTQTADENELIVTIHNEETPKCGDVYRMKKTDLEKPMHESRHKLNGNIFRRDVNINPYLRNIEDNIGDGSYTEASFFCPNLFRQYSSTPIPTIGSHRGLVVSPKSPKFNASINLTTTSGDKLLRKSSSLRSLKHSINISTRRKIIRYSSKEQEKKDQYKCNNANCINNSSINELLESHGTGCYQNIFSKIKSYFKLTNWTGKVVNVCFHLGVHLKNTLSSIYNAQNNASRHDYLITCDKCKQNEEQISKLSLKVAEIENTNKKNFEQLNEELKKIKDDLHQLANVKIEMDCFKEELELIKSKSSARVVPAPPPPPPPPPMPSFIPPPPPPPMFNATPSDSSKLKISKKKHNMDDKENSRPVISLEDILKVKLKKTSHSNSYQATPTSRPNNQPAVSLEMLRQVKLKPSNGSRRSEGDTLGLDVPLSPTSNLCRLLKSEMSAGRRLKRLRKIGGLNCDSVYRRRLDDRREREYD</sequence>
<dbReference type="PANTHER" id="PTHR23330">
    <property type="entry name" value="P300 TRANSCRIPTIONAL COFACTOR JMY-RELATED"/>
    <property type="match status" value="1"/>
</dbReference>
<name>A0A9N9TPM4_PHYSR</name>
<keyword evidence="1" id="KW-0175">Coiled coil</keyword>
<feature type="coiled-coil region" evidence="1">
    <location>
        <begin position="359"/>
        <end position="421"/>
    </location>
</feature>
<organism evidence="3 4">
    <name type="scientific">Phyllotreta striolata</name>
    <name type="common">Striped flea beetle</name>
    <name type="synonym">Crioceris striolata</name>
    <dbReference type="NCBI Taxonomy" id="444603"/>
    <lineage>
        <taxon>Eukaryota</taxon>
        <taxon>Metazoa</taxon>
        <taxon>Ecdysozoa</taxon>
        <taxon>Arthropoda</taxon>
        <taxon>Hexapoda</taxon>
        <taxon>Insecta</taxon>
        <taxon>Pterygota</taxon>
        <taxon>Neoptera</taxon>
        <taxon>Endopterygota</taxon>
        <taxon>Coleoptera</taxon>
        <taxon>Polyphaga</taxon>
        <taxon>Cucujiformia</taxon>
        <taxon>Chrysomeloidea</taxon>
        <taxon>Chrysomelidae</taxon>
        <taxon>Galerucinae</taxon>
        <taxon>Alticini</taxon>
        <taxon>Phyllotreta</taxon>
    </lineage>
</organism>
<proteinExistence type="predicted"/>
<evidence type="ECO:0000313" key="3">
    <source>
        <dbReference type="EMBL" id="CAG9860692.1"/>
    </source>
</evidence>
<evidence type="ECO:0000313" key="4">
    <source>
        <dbReference type="Proteomes" id="UP001153712"/>
    </source>
</evidence>
<feature type="compositionally biased region" description="Basic residues" evidence="2">
    <location>
        <begin position="1"/>
        <end position="26"/>
    </location>
</feature>
<feature type="region of interest" description="Disordered" evidence="2">
    <location>
        <begin position="422"/>
        <end position="479"/>
    </location>
</feature>
<dbReference type="EMBL" id="OU900096">
    <property type="protein sequence ID" value="CAG9860692.1"/>
    <property type="molecule type" value="Genomic_DNA"/>
</dbReference>
<dbReference type="PANTHER" id="PTHR23330:SF9">
    <property type="entry name" value="PROLINE-RICH PROTEIN 11"/>
    <property type="match status" value="1"/>
</dbReference>
<dbReference type="GO" id="GO:0005737">
    <property type="term" value="C:cytoplasm"/>
    <property type="evidence" value="ECO:0007669"/>
    <property type="project" value="TreeGrafter"/>
</dbReference>
<evidence type="ECO:0000256" key="1">
    <source>
        <dbReference type="SAM" id="Coils"/>
    </source>
</evidence>
<protein>
    <submittedName>
        <fullName evidence="3">Uncharacterized protein</fullName>
    </submittedName>
</protein>
<feature type="region of interest" description="Disordered" evidence="2">
    <location>
        <begin position="1"/>
        <end position="34"/>
    </location>
</feature>
<gene>
    <name evidence="3" type="ORF">PHYEVI_LOCUS7041</name>
</gene>
<feature type="region of interest" description="Disordered" evidence="2">
    <location>
        <begin position="495"/>
        <end position="514"/>
    </location>
</feature>
<dbReference type="OrthoDB" id="8193675at2759"/>
<reference evidence="3" key="1">
    <citation type="submission" date="2022-01" db="EMBL/GenBank/DDBJ databases">
        <authorList>
            <person name="King R."/>
        </authorList>
    </citation>
    <scope>NUCLEOTIDE SEQUENCE</scope>
</reference>
<keyword evidence="4" id="KW-1185">Reference proteome</keyword>
<feature type="compositionally biased region" description="Polar residues" evidence="2">
    <location>
        <begin position="496"/>
        <end position="513"/>
    </location>
</feature>
<dbReference type="Proteomes" id="UP001153712">
    <property type="component" value="Chromosome 3"/>
</dbReference>
<dbReference type="AlphaFoldDB" id="A0A9N9TPM4"/>
<evidence type="ECO:0000256" key="2">
    <source>
        <dbReference type="SAM" id="MobiDB-lite"/>
    </source>
</evidence>